<dbReference type="CDD" id="cd02412">
    <property type="entry name" value="KH-II_30S_S3"/>
    <property type="match status" value="1"/>
</dbReference>
<dbReference type="InterPro" id="IPR018280">
    <property type="entry name" value="Ribosomal_uS3_CS"/>
</dbReference>
<evidence type="ECO:0000313" key="11">
    <source>
        <dbReference type="EMBL" id="OGL72487.1"/>
    </source>
</evidence>
<evidence type="ECO:0000256" key="1">
    <source>
        <dbReference type="ARBA" id="ARBA00010761"/>
    </source>
</evidence>
<proteinExistence type="inferred from homology"/>
<dbReference type="NCBIfam" id="TIGR01009">
    <property type="entry name" value="rpsC_bact"/>
    <property type="match status" value="1"/>
</dbReference>
<keyword evidence="5 8" id="KW-0687">Ribonucleoprotein</keyword>
<evidence type="ECO:0000259" key="10">
    <source>
        <dbReference type="PROSITE" id="PS50823"/>
    </source>
</evidence>
<dbReference type="GO" id="GO:0003735">
    <property type="term" value="F:structural constituent of ribosome"/>
    <property type="evidence" value="ECO:0007669"/>
    <property type="project" value="InterPro"/>
</dbReference>
<evidence type="ECO:0000256" key="3">
    <source>
        <dbReference type="ARBA" id="ARBA00022884"/>
    </source>
</evidence>
<comment type="similarity">
    <text evidence="1 8 9">Belongs to the universal ribosomal protein uS3 family.</text>
</comment>
<gene>
    <name evidence="8" type="primary">rpsC</name>
    <name evidence="11" type="ORF">A3C96_01120</name>
</gene>
<dbReference type="FunFam" id="3.30.300.20:FF:000001">
    <property type="entry name" value="30S ribosomal protein S3"/>
    <property type="match status" value="1"/>
</dbReference>
<dbReference type="SUPFAM" id="SSF54821">
    <property type="entry name" value="Ribosomal protein S3 C-terminal domain"/>
    <property type="match status" value="1"/>
</dbReference>
<evidence type="ECO:0000256" key="2">
    <source>
        <dbReference type="ARBA" id="ARBA00022730"/>
    </source>
</evidence>
<comment type="caution">
    <text evidence="11">The sequence shown here is derived from an EMBL/GenBank/DDBJ whole genome shotgun (WGS) entry which is preliminary data.</text>
</comment>
<evidence type="ECO:0000256" key="9">
    <source>
        <dbReference type="RuleBase" id="RU003624"/>
    </source>
</evidence>
<dbReference type="GO" id="GO:0003729">
    <property type="term" value="F:mRNA binding"/>
    <property type="evidence" value="ECO:0007669"/>
    <property type="project" value="UniProtKB-UniRule"/>
</dbReference>
<organism evidence="11 12">
    <name type="scientific">Candidatus Uhrbacteria bacterium RIFCSPHIGHO2_02_FULL_60_10</name>
    <dbReference type="NCBI Taxonomy" id="1802392"/>
    <lineage>
        <taxon>Bacteria</taxon>
        <taxon>Candidatus Uhriibacteriota</taxon>
    </lineage>
</organism>
<dbReference type="InterPro" id="IPR001351">
    <property type="entry name" value="Ribosomal_uS3_C"/>
</dbReference>
<reference evidence="11 12" key="1">
    <citation type="journal article" date="2016" name="Nat. Commun.">
        <title>Thousands of microbial genomes shed light on interconnected biogeochemical processes in an aquifer system.</title>
        <authorList>
            <person name="Anantharaman K."/>
            <person name="Brown C.T."/>
            <person name="Hug L.A."/>
            <person name="Sharon I."/>
            <person name="Castelle C.J."/>
            <person name="Probst A.J."/>
            <person name="Thomas B.C."/>
            <person name="Singh A."/>
            <person name="Wilkins M.J."/>
            <person name="Karaoz U."/>
            <person name="Brodie E.L."/>
            <person name="Williams K.H."/>
            <person name="Hubbard S.S."/>
            <person name="Banfield J.F."/>
        </authorList>
    </citation>
    <scope>NUCLEOTIDE SEQUENCE [LARGE SCALE GENOMIC DNA]</scope>
</reference>
<feature type="domain" description="KH type-2" evidence="10">
    <location>
        <begin position="38"/>
        <end position="112"/>
    </location>
</feature>
<dbReference type="Pfam" id="PF00189">
    <property type="entry name" value="Ribosomal_S3_C"/>
    <property type="match status" value="1"/>
</dbReference>
<evidence type="ECO:0000256" key="8">
    <source>
        <dbReference type="HAMAP-Rule" id="MF_01309"/>
    </source>
</evidence>
<keyword evidence="4 8" id="KW-0689">Ribosomal protein</keyword>
<dbReference type="Pfam" id="PF07650">
    <property type="entry name" value="KH_2"/>
    <property type="match status" value="1"/>
</dbReference>
<evidence type="ECO:0000256" key="7">
    <source>
        <dbReference type="ARBA" id="ARBA00035257"/>
    </source>
</evidence>
<dbReference type="HAMAP" id="MF_01309_B">
    <property type="entry name" value="Ribosomal_uS3_B"/>
    <property type="match status" value="1"/>
</dbReference>
<sequence>MGQKVHPRIFRTGVIYSWDSKWFSQRDFAKLLQEDQKIREFIRAKLKDAFLDRIEIERTSRAVTITLHTAKPGMIIGKGGTGIEDLKKQLRAKLVKKPTDKLNLNLNVVEVGNPSLYANLVMQSMIGEIEKRMPFRRVLKQHLDRVQKAGAKGVKLAIGGRLNGAEIARREKLAWGSIPLQNLRADIDYASGFAKTLYGTIGIKVWIYRGEVFDADLNKPTVVAAAPDRRRPARFQR</sequence>
<dbReference type="GO" id="GO:0019843">
    <property type="term" value="F:rRNA binding"/>
    <property type="evidence" value="ECO:0007669"/>
    <property type="project" value="UniProtKB-UniRule"/>
</dbReference>
<evidence type="ECO:0000256" key="5">
    <source>
        <dbReference type="ARBA" id="ARBA00023274"/>
    </source>
</evidence>
<dbReference type="AlphaFoldDB" id="A0A1F7U464"/>
<name>A0A1F7U464_9BACT</name>
<accession>A0A1F7U464</accession>
<evidence type="ECO:0000256" key="4">
    <source>
        <dbReference type="ARBA" id="ARBA00022980"/>
    </source>
</evidence>
<dbReference type="SUPFAM" id="SSF54814">
    <property type="entry name" value="Prokaryotic type KH domain (KH-domain type II)"/>
    <property type="match status" value="1"/>
</dbReference>
<dbReference type="PANTHER" id="PTHR11760:SF19">
    <property type="entry name" value="SMALL RIBOSOMAL SUBUNIT PROTEIN US3C"/>
    <property type="match status" value="1"/>
</dbReference>
<dbReference type="GO" id="GO:0006412">
    <property type="term" value="P:translation"/>
    <property type="evidence" value="ECO:0007669"/>
    <property type="project" value="UniProtKB-UniRule"/>
</dbReference>
<dbReference type="InterPro" id="IPR005704">
    <property type="entry name" value="Ribosomal_uS3_bac-typ"/>
</dbReference>
<keyword evidence="3 8" id="KW-0694">RNA-binding</keyword>
<dbReference type="Proteomes" id="UP000177088">
    <property type="component" value="Unassembled WGS sequence"/>
</dbReference>
<dbReference type="InterPro" id="IPR004087">
    <property type="entry name" value="KH_dom"/>
</dbReference>
<dbReference type="GO" id="GO:0022627">
    <property type="term" value="C:cytosolic small ribosomal subunit"/>
    <property type="evidence" value="ECO:0007669"/>
    <property type="project" value="TreeGrafter"/>
</dbReference>
<dbReference type="PROSITE" id="PS50823">
    <property type="entry name" value="KH_TYPE_2"/>
    <property type="match status" value="1"/>
</dbReference>
<dbReference type="InterPro" id="IPR015946">
    <property type="entry name" value="KH_dom-like_a/b"/>
</dbReference>
<dbReference type="EMBL" id="MGEA01000094">
    <property type="protein sequence ID" value="OGL72487.1"/>
    <property type="molecule type" value="Genomic_DNA"/>
</dbReference>
<dbReference type="PANTHER" id="PTHR11760">
    <property type="entry name" value="30S/40S RIBOSOMAL PROTEIN S3"/>
    <property type="match status" value="1"/>
</dbReference>
<dbReference type="Gene3D" id="3.30.300.20">
    <property type="match status" value="1"/>
</dbReference>
<dbReference type="SMART" id="SM00322">
    <property type="entry name" value="KH"/>
    <property type="match status" value="1"/>
</dbReference>
<comment type="function">
    <text evidence="6 8">Binds the lower part of the 30S subunit head. Binds mRNA in the 70S ribosome, positioning it for translation.</text>
</comment>
<evidence type="ECO:0000256" key="6">
    <source>
        <dbReference type="ARBA" id="ARBA00024998"/>
    </source>
</evidence>
<dbReference type="PROSITE" id="PS00548">
    <property type="entry name" value="RIBOSOMAL_S3"/>
    <property type="match status" value="1"/>
</dbReference>
<dbReference type="InterPro" id="IPR036419">
    <property type="entry name" value="Ribosomal_S3_C_sf"/>
</dbReference>
<dbReference type="InterPro" id="IPR004044">
    <property type="entry name" value="KH_dom_type_2"/>
</dbReference>
<protein>
    <recommendedName>
        <fullName evidence="7 8">Small ribosomal subunit protein uS3</fullName>
    </recommendedName>
</protein>
<comment type="subunit">
    <text evidence="8">Part of the 30S ribosomal subunit. Forms a tight complex with proteins S10 and S14.</text>
</comment>
<dbReference type="InterPro" id="IPR009019">
    <property type="entry name" value="KH_sf_prok-type"/>
</dbReference>
<keyword evidence="2 8" id="KW-0699">rRNA-binding</keyword>
<dbReference type="InterPro" id="IPR057258">
    <property type="entry name" value="Ribosomal_uS3"/>
</dbReference>
<dbReference type="Gene3D" id="3.30.1140.32">
    <property type="entry name" value="Ribosomal protein S3, C-terminal domain"/>
    <property type="match status" value="1"/>
</dbReference>
<evidence type="ECO:0000313" key="12">
    <source>
        <dbReference type="Proteomes" id="UP000177088"/>
    </source>
</evidence>